<organism evidence="2 3">
    <name type="scientific">Halogranum amylolyticum</name>
    <dbReference type="NCBI Taxonomy" id="660520"/>
    <lineage>
        <taxon>Archaea</taxon>
        <taxon>Methanobacteriati</taxon>
        <taxon>Methanobacteriota</taxon>
        <taxon>Stenosarchaea group</taxon>
        <taxon>Halobacteria</taxon>
        <taxon>Halobacteriales</taxon>
        <taxon>Haloferacaceae</taxon>
    </lineage>
</organism>
<keyword evidence="3" id="KW-1185">Reference proteome</keyword>
<protein>
    <submittedName>
        <fullName evidence="2">Uncharacterized protein</fullName>
    </submittedName>
</protein>
<name>A0A1H8RS38_9EURY</name>
<feature type="transmembrane region" description="Helical" evidence="1">
    <location>
        <begin position="170"/>
        <end position="188"/>
    </location>
</feature>
<dbReference type="AlphaFoldDB" id="A0A1H8RS38"/>
<accession>A0A1H8RS38</accession>
<feature type="transmembrane region" description="Helical" evidence="1">
    <location>
        <begin position="137"/>
        <end position="158"/>
    </location>
</feature>
<sequence length="197" mass="20608">MLGAVLWTAMPWVQRIALGTRPYVATAYDVVACAGWLLMVWGLVGFRSTFRAQYGRLGRVGVWTTGVGMALVAVVLARAVVAFVDAGFRAVPATGEDPAGLVVTITAFLGLGVTLTGAGVLGVALRRLEGPTFSASLLLVGAAVVPALVVGLRFLSLLPLALGMLVVRTPLVLVPFGVGWLALGRLVWTVSRHDRST</sequence>
<evidence type="ECO:0000256" key="1">
    <source>
        <dbReference type="SAM" id="Phobius"/>
    </source>
</evidence>
<feature type="transmembrane region" description="Helical" evidence="1">
    <location>
        <begin position="60"/>
        <end position="81"/>
    </location>
</feature>
<evidence type="ECO:0000313" key="3">
    <source>
        <dbReference type="Proteomes" id="UP000199126"/>
    </source>
</evidence>
<dbReference type="EMBL" id="FODV01000004">
    <property type="protein sequence ID" value="SEO68994.1"/>
    <property type="molecule type" value="Genomic_DNA"/>
</dbReference>
<keyword evidence="1" id="KW-0812">Transmembrane</keyword>
<reference evidence="3" key="1">
    <citation type="submission" date="2016-10" db="EMBL/GenBank/DDBJ databases">
        <authorList>
            <person name="Varghese N."/>
            <person name="Submissions S."/>
        </authorList>
    </citation>
    <scope>NUCLEOTIDE SEQUENCE [LARGE SCALE GENOMIC DNA]</scope>
    <source>
        <strain evidence="3">CGMCC 1.10121</strain>
    </source>
</reference>
<keyword evidence="1" id="KW-1133">Transmembrane helix</keyword>
<feature type="transmembrane region" description="Helical" evidence="1">
    <location>
        <begin position="101"/>
        <end position="125"/>
    </location>
</feature>
<dbReference type="Proteomes" id="UP000199126">
    <property type="component" value="Unassembled WGS sequence"/>
</dbReference>
<keyword evidence="1" id="KW-0472">Membrane</keyword>
<gene>
    <name evidence="2" type="ORF">SAMN04487948_104191</name>
</gene>
<feature type="transmembrane region" description="Helical" evidence="1">
    <location>
        <begin position="25"/>
        <end position="48"/>
    </location>
</feature>
<proteinExistence type="predicted"/>
<evidence type="ECO:0000313" key="2">
    <source>
        <dbReference type="EMBL" id="SEO68994.1"/>
    </source>
</evidence>